<dbReference type="PROSITE" id="PS50935">
    <property type="entry name" value="SSB"/>
    <property type="match status" value="1"/>
</dbReference>
<comment type="subunit">
    <text evidence="2">Homotetramer.</text>
</comment>
<dbReference type="AlphaFoldDB" id="A0A2W6A4A9"/>
<dbReference type="HAMAP" id="MF_00984">
    <property type="entry name" value="SSB"/>
    <property type="match status" value="1"/>
</dbReference>
<comment type="caution">
    <text evidence="2">Lacks conserved residue(s) required for the propagation of feature annotation.</text>
</comment>
<dbReference type="InterPro" id="IPR012340">
    <property type="entry name" value="NA-bd_OB-fold"/>
</dbReference>
<feature type="compositionally biased region" description="Basic and acidic residues" evidence="4">
    <location>
        <begin position="142"/>
        <end position="152"/>
    </location>
</feature>
<evidence type="ECO:0000256" key="2">
    <source>
        <dbReference type="HAMAP-Rule" id="MF_00984"/>
    </source>
</evidence>
<dbReference type="EMBL" id="QHBU01000165">
    <property type="protein sequence ID" value="PZR80208.1"/>
    <property type="molecule type" value="Genomic_DNA"/>
</dbReference>
<accession>A0A2W6A4A9</accession>
<dbReference type="GO" id="GO:0003697">
    <property type="term" value="F:single-stranded DNA binding"/>
    <property type="evidence" value="ECO:0007669"/>
    <property type="project" value="UniProtKB-UniRule"/>
</dbReference>
<dbReference type="NCBIfam" id="TIGR00621">
    <property type="entry name" value="ssb"/>
    <property type="match status" value="1"/>
</dbReference>
<keyword evidence="1 2" id="KW-0238">DNA-binding</keyword>
<evidence type="ECO:0000313" key="5">
    <source>
        <dbReference type="EMBL" id="PZR80208.1"/>
    </source>
</evidence>
<dbReference type="Pfam" id="PF00436">
    <property type="entry name" value="SSB"/>
    <property type="match status" value="1"/>
</dbReference>
<gene>
    <name evidence="5" type="ORF">DLM65_08710</name>
</gene>
<protein>
    <recommendedName>
        <fullName evidence="2 3">Single-stranded DNA-binding protein</fullName>
        <shortName evidence="2">SSB</shortName>
    </recommendedName>
</protein>
<dbReference type="PANTHER" id="PTHR10302:SF27">
    <property type="entry name" value="SINGLE-STRANDED DNA-BINDING PROTEIN"/>
    <property type="match status" value="1"/>
</dbReference>
<dbReference type="SUPFAM" id="SSF50249">
    <property type="entry name" value="Nucleic acid-binding proteins"/>
    <property type="match status" value="1"/>
</dbReference>
<dbReference type="InterPro" id="IPR000424">
    <property type="entry name" value="Primosome_PriB/ssb"/>
</dbReference>
<evidence type="ECO:0000256" key="4">
    <source>
        <dbReference type="SAM" id="MobiDB-lite"/>
    </source>
</evidence>
<reference evidence="5 6" key="1">
    <citation type="journal article" date="2017" name="Nature">
        <title>Atmospheric trace gases support primary production in Antarctic desert surface soil.</title>
        <authorList>
            <person name="Ji M."/>
            <person name="Greening C."/>
            <person name="Vanwonterghem I."/>
            <person name="Carere C.R."/>
            <person name="Bay S.K."/>
            <person name="Steen J.A."/>
            <person name="Montgomery K."/>
            <person name="Lines T."/>
            <person name="Beardall J."/>
            <person name="van Dorst J."/>
            <person name="Snape I."/>
            <person name="Stott M.B."/>
            <person name="Hugenholtz P."/>
            <person name="Ferrari B.C."/>
        </authorList>
    </citation>
    <scope>NUCLEOTIDE SEQUENCE [LARGE SCALE GENOMIC DNA]</scope>
    <source>
        <strain evidence="5">RRmetagenome_bin12</strain>
    </source>
</reference>
<evidence type="ECO:0000256" key="1">
    <source>
        <dbReference type="ARBA" id="ARBA00023125"/>
    </source>
</evidence>
<evidence type="ECO:0000313" key="6">
    <source>
        <dbReference type="Proteomes" id="UP000248724"/>
    </source>
</evidence>
<name>A0A2W6A4A9_9BACT</name>
<dbReference type="Gene3D" id="2.40.50.140">
    <property type="entry name" value="Nucleic acid-binding proteins"/>
    <property type="match status" value="1"/>
</dbReference>
<feature type="region of interest" description="Disordered" evidence="4">
    <location>
        <begin position="109"/>
        <end position="158"/>
    </location>
</feature>
<dbReference type="GO" id="GO:0006260">
    <property type="term" value="P:DNA replication"/>
    <property type="evidence" value="ECO:0007669"/>
    <property type="project" value="InterPro"/>
</dbReference>
<dbReference type="InterPro" id="IPR011344">
    <property type="entry name" value="ssDNA-bd"/>
</dbReference>
<dbReference type="CDD" id="cd04496">
    <property type="entry name" value="SSB_OBF"/>
    <property type="match status" value="1"/>
</dbReference>
<comment type="caution">
    <text evidence="5">The sequence shown here is derived from an EMBL/GenBank/DDBJ whole genome shotgun (WGS) entry which is preliminary data.</text>
</comment>
<sequence length="158" mass="16874">MTGGTAVINRVILVGNLTRDAESTSGPSTTLTRMRLATNAVWRDGDGNRQESAEFHSVVAFGKLAEICAQYCLKGRRVYIEGRLRAREYDGSDGLRRHSTEVVAETMKLLDRPPSGLPASSDVELGSDGEGAPGADADADIGGEKPQKRRTLEVSPAS</sequence>
<evidence type="ECO:0000256" key="3">
    <source>
        <dbReference type="RuleBase" id="RU000524"/>
    </source>
</evidence>
<proteinExistence type="inferred from homology"/>
<dbReference type="Proteomes" id="UP000248724">
    <property type="component" value="Unassembled WGS sequence"/>
</dbReference>
<dbReference type="PANTHER" id="PTHR10302">
    <property type="entry name" value="SINGLE-STRANDED DNA-BINDING PROTEIN"/>
    <property type="match status" value="1"/>
</dbReference>
<dbReference type="GO" id="GO:0009295">
    <property type="term" value="C:nucleoid"/>
    <property type="evidence" value="ECO:0007669"/>
    <property type="project" value="TreeGrafter"/>
</dbReference>
<organism evidence="5 6">
    <name type="scientific">Candidatus Aeolococcus gillhamiae</name>
    <dbReference type="NCBI Taxonomy" id="3127015"/>
    <lineage>
        <taxon>Bacteria</taxon>
        <taxon>Bacillati</taxon>
        <taxon>Candidatus Dormiibacterota</taxon>
        <taxon>Candidatus Dormibacteria</taxon>
        <taxon>Candidatus Aeolococcales</taxon>
        <taxon>Candidatus Aeolococcaceae</taxon>
        <taxon>Candidatus Aeolococcus</taxon>
    </lineage>
</organism>